<protein>
    <submittedName>
        <fullName evidence="1">Glycosyl hydrolase</fullName>
    </submittedName>
</protein>
<accession>A0ABW2D9B8</accession>
<keyword evidence="2" id="KW-1185">Reference proteome</keyword>
<evidence type="ECO:0000313" key="1">
    <source>
        <dbReference type="EMBL" id="MFC6957722.1"/>
    </source>
</evidence>
<dbReference type="RefSeq" id="WP_382349784.1">
    <property type="nucleotide sequence ID" value="NZ_JBHMBP010000002.1"/>
</dbReference>
<gene>
    <name evidence="1" type="ORF">ACFQS3_11000</name>
</gene>
<reference evidence="2" key="1">
    <citation type="journal article" date="2019" name="Int. J. Syst. Evol. Microbiol.">
        <title>The Global Catalogue of Microorganisms (GCM) 10K type strain sequencing project: providing services to taxonomists for standard genome sequencing and annotation.</title>
        <authorList>
            <consortium name="The Broad Institute Genomics Platform"/>
            <consortium name="The Broad Institute Genome Sequencing Center for Infectious Disease"/>
            <person name="Wu L."/>
            <person name="Ma J."/>
        </authorList>
    </citation>
    <scope>NUCLEOTIDE SEQUENCE [LARGE SCALE GENOMIC DNA]</scope>
    <source>
        <strain evidence="2">KACC 12634</strain>
    </source>
</reference>
<evidence type="ECO:0000313" key="2">
    <source>
        <dbReference type="Proteomes" id="UP001596470"/>
    </source>
</evidence>
<organism evidence="1 2">
    <name type="scientific">Glycomyces mayteni</name>
    <dbReference type="NCBI Taxonomy" id="543887"/>
    <lineage>
        <taxon>Bacteria</taxon>
        <taxon>Bacillati</taxon>
        <taxon>Actinomycetota</taxon>
        <taxon>Actinomycetes</taxon>
        <taxon>Glycomycetales</taxon>
        <taxon>Glycomycetaceae</taxon>
        <taxon>Glycomyces</taxon>
    </lineage>
</organism>
<dbReference type="SUPFAM" id="SSF51445">
    <property type="entry name" value="(Trans)glycosidases"/>
    <property type="match status" value="1"/>
</dbReference>
<sequence>MRFGVNYTPRVGWFHHWTDFDADEVARDFDAIGGLGADHVRVFPLWPVFQPNPTTVSAAALRALDRVIELAGERGLDVAVDGLQGHLSSFDFLPSWLVSWHRRNMFVDEDAISATARYLETLARAVAAHPNTFAFTVGNEVNQFTGTVHPDPHPATSGQITTWLDRMLGAIRAGAPGLLALHACYDASWYDETQPFTLEHVARQGDLSVVHSWVFNGTAQRFGPDAFETRAHARYMVELARAFQTDPGRGIWAQELGAPRNVLPDASVPDFIDGTVEQLAQAPDLFGLTWWCSHDVSRALGDFPELEYDLGLIDEHGRIKPEGVRVREAVEAARKAAPADASGAPVIDLDPAADGGRAALAPGGAFWTSYMDQARRGRHPRIRLAENPVHAHDAVPVQEGSAADA</sequence>
<proteinExistence type="predicted"/>
<keyword evidence="1" id="KW-0378">Hydrolase</keyword>
<dbReference type="EMBL" id="JBHSYS010000002">
    <property type="protein sequence ID" value="MFC6957722.1"/>
    <property type="molecule type" value="Genomic_DNA"/>
</dbReference>
<comment type="caution">
    <text evidence="1">The sequence shown here is derived from an EMBL/GenBank/DDBJ whole genome shotgun (WGS) entry which is preliminary data.</text>
</comment>
<dbReference type="GO" id="GO:0016787">
    <property type="term" value="F:hydrolase activity"/>
    <property type="evidence" value="ECO:0007669"/>
    <property type="project" value="UniProtKB-KW"/>
</dbReference>
<name>A0ABW2D9B8_9ACTN</name>
<dbReference type="InterPro" id="IPR017853">
    <property type="entry name" value="GH"/>
</dbReference>
<dbReference type="Proteomes" id="UP001596470">
    <property type="component" value="Unassembled WGS sequence"/>
</dbReference>
<dbReference type="Gene3D" id="3.20.20.80">
    <property type="entry name" value="Glycosidases"/>
    <property type="match status" value="1"/>
</dbReference>